<dbReference type="EMBL" id="NKHZ01000052">
    <property type="protein sequence ID" value="PNS17173.1"/>
    <property type="molecule type" value="Genomic_DNA"/>
</dbReference>
<accession>A0A2K1QQL1</accession>
<evidence type="ECO:0008006" key="10">
    <source>
        <dbReference type="Google" id="ProtNLM"/>
    </source>
</evidence>
<dbReference type="AlphaFoldDB" id="A0A2K1QQL1"/>
<feature type="transmembrane region" description="Helical" evidence="5">
    <location>
        <begin position="342"/>
        <end position="363"/>
    </location>
</feature>
<dbReference type="STRING" id="2082308.A0A2K1QQL1"/>
<comment type="caution">
    <text evidence="8">The sequence shown here is derived from an EMBL/GenBank/DDBJ whole genome shotgun (WGS) entry which is preliminary data.</text>
</comment>
<evidence type="ECO:0000259" key="7">
    <source>
        <dbReference type="Pfam" id="PF12537"/>
    </source>
</evidence>
<feature type="transmembrane region" description="Helical" evidence="5">
    <location>
        <begin position="491"/>
        <end position="509"/>
    </location>
</feature>
<evidence type="ECO:0000313" key="8">
    <source>
        <dbReference type="EMBL" id="PNS17173.1"/>
    </source>
</evidence>
<comment type="subcellular location">
    <subcellularLocation>
        <location evidence="1">Membrane</location>
        <topology evidence="1">Multi-pass membrane protein</topology>
    </subcellularLocation>
</comment>
<dbReference type="GO" id="GO:0016020">
    <property type="term" value="C:membrane"/>
    <property type="evidence" value="ECO:0007669"/>
    <property type="project" value="UniProtKB-SubCell"/>
</dbReference>
<feature type="transmembrane region" description="Helical" evidence="5">
    <location>
        <begin position="444"/>
        <end position="463"/>
    </location>
</feature>
<evidence type="ECO:0000313" key="9">
    <source>
        <dbReference type="Proteomes" id="UP000243797"/>
    </source>
</evidence>
<dbReference type="PANTHER" id="PTHR15948">
    <property type="entry name" value="G-PROTEIN COUPLED RECEPTOR 89-RELATED"/>
    <property type="match status" value="1"/>
</dbReference>
<feature type="domain" description="Golgi pH regulator conserved" evidence="7">
    <location>
        <begin position="202"/>
        <end position="267"/>
    </location>
</feature>
<name>A0A2K1QQL1_9PEZI</name>
<protein>
    <recommendedName>
        <fullName evidence="10">Golgi pH regulator</fullName>
    </recommendedName>
</protein>
<keyword evidence="3 5" id="KW-1133">Transmembrane helix</keyword>
<feature type="transmembrane region" description="Helical" evidence="5">
    <location>
        <begin position="27"/>
        <end position="45"/>
    </location>
</feature>
<keyword evidence="9" id="KW-1185">Reference proteome</keyword>
<evidence type="ECO:0000256" key="3">
    <source>
        <dbReference type="ARBA" id="ARBA00022989"/>
    </source>
</evidence>
<evidence type="ECO:0000256" key="2">
    <source>
        <dbReference type="ARBA" id="ARBA00022692"/>
    </source>
</evidence>
<keyword evidence="4 5" id="KW-0472">Membrane</keyword>
<organism evidence="8 9">
    <name type="scientific">Sphaceloma murrayae</name>
    <dbReference type="NCBI Taxonomy" id="2082308"/>
    <lineage>
        <taxon>Eukaryota</taxon>
        <taxon>Fungi</taxon>
        <taxon>Dikarya</taxon>
        <taxon>Ascomycota</taxon>
        <taxon>Pezizomycotina</taxon>
        <taxon>Dothideomycetes</taxon>
        <taxon>Dothideomycetidae</taxon>
        <taxon>Myriangiales</taxon>
        <taxon>Elsinoaceae</taxon>
        <taxon>Sphaceloma</taxon>
    </lineage>
</organism>
<dbReference type="InterPro" id="IPR025969">
    <property type="entry name" value="ABA_GPCR_dom"/>
</dbReference>
<dbReference type="OrthoDB" id="264392at2759"/>
<reference evidence="8 9" key="1">
    <citation type="submission" date="2017-06" db="EMBL/GenBank/DDBJ databases">
        <title>Draft genome sequence of a variant of Elsinoe murrayae.</title>
        <authorList>
            <person name="Cheng Q."/>
        </authorList>
    </citation>
    <scope>NUCLEOTIDE SEQUENCE [LARGE SCALE GENOMIC DNA]</scope>
    <source>
        <strain evidence="8 9">CQ-2017a</strain>
    </source>
</reference>
<dbReference type="PANTHER" id="PTHR15948:SF0">
    <property type="entry name" value="GOLGI PH REGULATOR A-RELATED"/>
    <property type="match status" value="1"/>
</dbReference>
<dbReference type="InParanoid" id="A0A2K1QQL1"/>
<dbReference type="Proteomes" id="UP000243797">
    <property type="component" value="Unassembled WGS sequence"/>
</dbReference>
<dbReference type="FunCoup" id="A0A2K1QQL1">
    <property type="interactions" value="154"/>
</dbReference>
<dbReference type="Pfam" id="PF12430">
    <property type="entry name" value="ABA_GPCR"/>
    <property type="match status" value="1"/>
</dbReference>
<dbReference type="InterPro" id="IPR022535">
    <property type="entry name" value="Golgi_pH-regulator_cons_dom"/>
</dbReference>
<feature type="transmembrane region" description="Helical" evidence="5">
    <location>
        <begin position="85"/>
        <end position="105"/>
    </location>
</feature>
<feature type="transmembrane region" description="Helical" evidence="5">
    <location>
        <begin position="210"/>
        <end position="231"/>
    </location>
</feature>
<evidence type="ECO:0000256" key="1">
    <source>
        <dbReference type="ARBA" id="ARBA00004141"/>
    </source>
</evidence>
<feature type="domain" description="Abscisic acid G-protein coupled receptor-like" evidence="6">
    <location>
        <begin position="333"/>
        <end position="512"/>
    </location>
</feature>
<feature type="transmembrane region" description="Helical" evidence="5">
    <location>
        <begin position="406"/>
        <end position="423"/>
    </location>
</feature>
<evidence type="ECO:0000256" key="5">
    <source>
        <dbReference type="SAM" id="Phobius"/>
    </source>
</evidence>
<evidence type="ECO:0000256" key="4">
    <source>
        <dbReference type="ARBA" id="ARBA00023136"/>
    </source>
</evidence>
<feature type="transmembrane region" description="Helical" evidence="5">
    <location>
        <begin position="125"/>
        <end position="148"/>
    </location>
</feature>
<feature type="transmembrane region" description="Helical" evidence="5">
    <location>
        <begin position="160"/>
        <end position="179"/>
    </location>
</feature>
<sequence>MLPSDDCDACKPSYLQRRLYIPDSSQLFSYLPFFLTFLVVSGLVAQRILPRLASHAGHSKQEHGSAHSTSWVATLGHNKITERRVTTAACAVTIALSTVLVELILCEISNTIDPVPRGLALQSTLISLLLLLIIVVPFLEIYSVVGSWRKASTGAKVDPVRVGLTATLLGSWLGCFWYLPYVPVLPATLRRRSIAGGQTNLFLQGCLKRVGIIGIALMAALAGFAAVSSIWQTLGVKKKVVKETDMTRKETGLASVLGMLETKQSRLRALDRRMSQQGSPNTGFLARVAGSIKGSSDANERQALEMEISGLETMAASLDTSLASLRSTYEHQQRAGTFTGRLANIASAVFAVYCIIRMATISWSTVQRTLFPGRATSTNDPVSHLLALLSTHYDRSLDYQAWSRQISFAMCGVILLLSFSAVLQTFRVFSKFLPSFIQRAQTSLPLIISQIAGTYVISSALLLRSSLPPEVSGVIAEALGTPLDARFSEGWFDGWFLAAAGLTVGGIMVSRKMGTSNWDDWDEAGDLEMGKMS</sequence>
<gene>
    <name evidence="8" type="ORF">CAC42_7227</name>
</gene>
<proteinExistence type="predicted"/>
<dbReference type="InterPro" id="IPR015672">
    <property type="entry name" value="GPHR/GTG"/>
</dbReference>
<dbReference type="Pfam" id="PF12537">
    <property type="entry name" value="GPHR_N"/>
    <property type="match status" value="1"/>
</dbReference>
<evidence type="ECO:0000259" key="6">
    <source>
        <dbReference type="Pfam" id="PF12430"/>
    </source>
</evidence>
<keyword evidence="2 5" id="KW-0812">Transmembrane</keyword>